<dbReference type="PROSITE" id="PS00330">
    <property type="entry name" value="HEMOLYSIN_CALCIUM"/>
    <property type="match status" value="2"/>
</dbReference>
<dbReference type="GO" id="GO:0016020">
    <property type="term" value="C:membrane"/>
    <property type="evidence" value="ECO:0007669"/>
    <property type="project" value="UniProtKB-SubCell"/>
</dbReference>
<dbReference type="PRINTS" id="PR01488">
    <property type="entry name" value="RTXTOXINA"/>
</dbReference>
<organism evidence="7 8">
    <name type="scientific">Bauldia litoralis</name>
    <dbReference type="NCBI Taxonomy" id="665467"/>
    <lineage>
        <taxon>Bacteria</taxon>
        <taxon>Pseudomonadati</taxon>
        <taxon>Pseudomonadota</taxon>
        <taxon>Alphaproteobacteria</taxon>
        <taxon>Hyphomicrobiales</taxon>
        <taxon>Kaistiaceae</taxon>
        <taxon>Bauldia</taxon>
    </lineage>
</organism>
<evidence type="ECO:0000256" key="2">
    <source>
        <dbReference type="ARBA" id="ARBA00022656"/>
    </source>
</evidence>
<reference evidence="7 8" key="1">
    <citation type="submission" date="2016-10" db="EMBL/GenBank/DDBJ databases">
        <authorList>
            <person name="de Groot N.N."/>
        </authorList>
    </citation>
    <scope>NUCLEOTIDE SEQUENCE [LARGE SCALE GENOMIC DNA]</scope>
    <source>
        <strain evidence="7 8">ATCC 35022</strain>
    </source>
</reference>
<dbReference type="InterPro" id="IPR018511">
    <property type="entry name" value="Hemolysin-typ_Ca-bd_CS"/>
</dbReference>
<proteinExistence type="predicted"/>
<evidence type="ECO:0000256" key="4">
    <source>
        <dbReference type="ARBA" id="ARBA00023026"/>
    </source>
</evidence>
<keyword evidence="3" id="KW-0677">Repeat</keyword>
<feature type="domain" description="Glucose/Sorbosone dehydrogenase" evidence="6">
    <location>
        <begin position="64"/>
        <end position="293"/>
    </location>
</feature>
<dbReference type="SUPFAM" id="SSF50952">
    <property type="entry name" value="Soluble quinoprotein glucose dehydrogenase"/>
    <property type="match status" value="1"/>
</dbReference>
<protein>
    <submittedName>
        <fullName evidence="7">Glucose/arabinose dehydrogenase, beta-propeller fold</fullName>
    </submittedName>
</protein>
<name>A0A1G6BK37_9HYPH</name>
<dbReference type="InterPro" id="IPR011042">
    <property type="entry name" value="6-blade_b-propeller_TolB-like"/>
</dbReference>
<dbReference type="Gene3D" id="2.150.10.10">
    <property type="entry name" value="Serralysin-like metalloprotease, C-terminal"/>
    <property type="match status" value="1"/>
</dbReference>
<keyword evidence="5" id="KW-0472">Membrane</keyword>
<dbReference type="EMBL" id="FMXQ01000003">
    <property type="protein sequence ID" value="SDB21002.1"/>
    <property type="molecule type" value="Genomic_DNA"/>
</dbReference>
<dbReference type="STRING" id="665467.SAMN02982931_01550"/>
<gene>
    <name evidence="7" type="ORF">SAMN02982931_01550</name>
</gene>
<dbReference type="Pfam" id="PF07995">
    <property type="entry name" value="GSDH"/>
    <property type="match status" value="1"/>
</dbReference>
<dbReference type="InterPro" id="IPR001343">
    <property type="entry name" value="Hemolysn_Ca-bd"/>
</dbReference>
<evidence type="ECO:0000313" key="8">
    <source>
        <dbReference type="Proteomes" id="UP000199071"/>
    </source>
</evidence>
<dbReference type="RefSeq" id="WP_175478338.1">
    <property type="nucleotide sequence ID" value="NZ_FMXQ01000003.1"/>
</dbReference>
<evidence type="ECO:0000256" key="1">
    <source>
        <dbReference type="ARBA" id="ARBA00004370"/>
    </source>
</evidence>
<keyword evidence="4" id="KW-0843">Virulence</keyword>
<evidence type="ECO:0000313" key="7">
    <source>
        <dbReference type="EMBL" id="SDB21002.1"/>
    </source>
</evidence>
<dbReference type="InterPro" id="IPR011041">
    <property type="entry name" value="Quinoprot_gluc/sorb_DH_b-prop"/>
</dbReference>
<dbReference type="AlphaFoldDB" id="A0A1G6BK37"/>
<dbReference type="PANTHER" id="PTHR19328">
    <property type="entry name" value="HEDGEHOG-INTERACTING PROTEIN"/>
    <property type="match status" value="1"/>
</dbReference>
<keyword evidence="8" id="KW-1185">Reference proteome</keyword>
<sequence length="581" mass="60408">MASSGRDKLKGTSGADRISGKGGNDLIFGYAGGQKDADTGLITAERVATGFDGAVFAGWAPGRPDELFVVGKNQGQIHILDPVTGAAALFLDIPNGQLSTTGEQGLLGLAFHPDYQMNGRLYVHLTNAAGDIEIREYQRSVGNPDTADPASARTILTIPHPTFANHNGGALAFGPKDGHLYIAVGDGGGGNDPAGNGQNTDVLLGKILRIDVDGDAFPADTGRNYAIPADNPFAGGGGAAEVWAYGLRNPWRISFDTNGDLYIADVGQAAREEVDFQAAGHLGGSNYGWDMAEGTLGTVPSGAVPPIFEYSHDLGQSITGGHVVRGGEPSVEGTYFLADFGSGRVWSLKVVDGVAVGVTDRTGQIAGPDAPLEQISSFGIDGNGTLYAVSLNGDIFRLDMAKHAGDVGDVLRGGGGSDRVYGGPGDDRLYGNAGKDKLSGGFGDDILNGGRGDDRLKADQGQDTLSGGKGNDILKGGADADAFVFDAKLNARHNVDRVRDFTPGTDQIVLDHAVFKKVGAALEAEEFHIGSSARDRDDRILYARKDGDLFYDANGSKAGGKVHFARLDAGLDLDSGDFIVI</sequence>
<evidence type="ECO:0000259" key="6">
    <source>
        <dbReference type="Pfam" id="PF07995"/>
    </source>
</evidence>
<dbReference type="GO" id="GO:0005509">
    <property type="term" value="F:calcium ion binding"/>
    <property type="evidence" value="ECO:0007669"/>
    <property type="project" value="InterPro"/>
</dbReference>
<dbReference type="InterPro" id="IPR003995">
    <property type="entry name" value="RTX_toxin_determinant-A"/>
</dbReference>
<dbReference type="Proteomes" id="UP000199071">
    <property type="component" value="Unassembled WGS sequence"/>
</dbReference>
<dbReference type="GO" id="GO:0005576">
    <property type="term" value="C:extracellular region"/>
    <property type="evidence" value="ECO:0007669"/>
    <property type="project" value="InterPro"/>
</dbReference>
<dbReference type="PRINTS" id="PR00313">
    <property type="entry name" value="CABNDNGRPT"/>
</dbReference>
<accession>A0A1G6BK37</accession>
<comment type="subcellular location">
    <subcellularLocation>
        <location evidence="1">Membrane</location>
    </subcellularLocation>
</comment>
<dbReference type="InterPro" id="IPR012938">
    <property type="entry name" value="Glc/Sorbosone_DH"/>
</dbReference>
<dbReference type="Pfam" id="PF00353">
    <property type="entry name" value="HemolysinCabind"/>
    <property type="match status" value="3"/>
</dbReference>
<dbReference type="InterPro" id="IPR011049">
    <property type="entry name" value="Serralysin-like_metalloprot_C"/>
</dbReference>
<dbReference type="PANTHER" id="PTHR19328:SF75">
    <property type="entry name" value="ALDOSE SUGAR DEHYDROGENASE YLII"/>
    <property type="match status" value="1"/>
</dbReference>
<evidence type="ECO:0000256" key="5">
    <source>
        <dbReference type="ARBA" id="ARBA00023136"/>
    </source>
</evidence>
<dbReference type="Gene3D" id="2.120.10.30">
    <property type="entry name" value="TolB, C-terminal domain"/>
    <property type="match status" value="1"/>
</dbReference>
<dbReference type="GO" id="GO:0090729">
    <property type="term" value="F:toxin activity"/>
    <property type="evidence" value="ECO:0007669"/>
    <property type="project" value="UniProtKB-KW"/>
</dbReference>
<evidence type="ECO:0000256" key="3">
    <source>
        <dbReference type="ARBA" id="ARBA00022737"/>
    </source>
</evidence>
<keyword evidence="2" id="KW-0800">Toxin</keyword>
<dbReference type="SUPFAM" id="SSF51120">
    <property type="entry name" value="beta-Roll"/>
    <property type="match status" value="1"/>
</dbReference>